<dbReference type="RefSeq" id="WP_105192955.1">
    <property type="nucleotide sequence ID" value="NZ_PSZM01000036.1"/>
</dbReference>
<evidence type="ECO:0000313" key="2">
    <source>
        <dbReference type="EMBL" id="PQL93146.1"/>
    </source>
</evidence>
<evidence type="ECO:0008006" key="4">
    <source>
        <dbReference type="Google" id="ProtNLM"/>
    </source>
</evidence>
<feature type="chain" id="PRO_5015481085" description="Outer membrane protein beta-barrel domain-containing protein" evidence="1">
    <location>
        <begin position="20"/>
        <end position="141"/>
    </location>
</feature>
<dbReference type="EMBL" id="PSZM01000036">
    <property type="protein sequence ID" value="PQL93146.1"/>
    <property type="molecule type" value="Genomic_DNA"/>
</dbReference>
<protein>
    <recommendedName>
        <fullName evidence="4">Outer membrane protein beta-barrel domain-containing protein</fullName>
    </recommendedName>
</protein>
<dbReference type="InterPro" id="IPR046588">
    <property type="entry name" value="DUF6646"/>
</dbReference>
<name>A0A2S8ADX1_9FLAO</name>
<gene>
    <name evidence="2" type="ORF">C4S77_05670</name>
</gene>
<keyword evidence="3" id="KW-1185">Reference proteome</keyword>
<dbReference type="Proteomes" id="UP000238042">
    <property type="component" value="Unassembled WGS sequence"/>
</dbReference>
<dbReference type="OrthoDB" id="1118003at2"/>
<comment type="caution">
    <text evidence="2">The sequence shown here is derived from an EMBL/GenBank/DDBJ whole genome shotgun (WGS) entry which is preliminary data.</text>
</comment>
<evidence type="ECO:0000256" key="1">
    <source>
        <dbReference type="SAM" id="SignalP"/>
    </source>
</evidence>
<accession>A0A2S8ADX1</accession>
<evidence type="ECO:0000313" key="3">
    <source>
        <dbReference type="Proteomes" id="UP000238042"/>
    </source>
</evidence>
<feature type="signal peptide" evidence="1">
    <location>
        <begin position="1"/>
        <end position="19"/>
    </location>
</feature>
<proteinExistence type="predicted"/>
<sequence length="141" mass="15448">MKKLFFLSLFLCTFSLSKAQVFSGPGDQKIQIGLNAFGYGTGITGSYEYGVIDWMSIGAGCEFFWSDDDDNFFIYGKANFHLGDVIGLPYNMDLYPGVNIGARNDGFGIGAHLGYRYFFNQNFGVFAEIGSHGAIGVTINL</sequence>
<dbReference type="AlphaFoldDB" id="A0A2S8ADX1"/>
<dbReference type="Pfam" id="PF20351">
    <property type="entry name" value="DUF6646"/>
    <property type="match status" value="1"/>
</dbReference>
<reference evidence="2 3" key="1">
    <citation type="submission" date="2018-02" db="EMBL/GenBank/DDBJ databases">
        <title>Genome sequences of Apibacter spp., gut symbionts of Asian honey bees.</title>
        <authorList>
            <person name="Kwong W.K."/>
            <person name="Steele M.I."/>
            <person name="Moran N.A."/>
        </authorList>
    </citation>
    <scope>NUCLEOTIDE SEQUENCE [LARGE SCALE GENOMIC DNA]</scope>
    <source>
        <strain evidence="3">wkB301</strain>
    </source>
</reference>
<organism evidence="2 3">
    <name type="scientific">Apibacter adventoris</name>
    <dbReference type="NCBI Taxonomy" id="1679466"/>
    <lineage>
        <taxon>Bacteria</taxon>
        <taxon>Pseudomonadati</taxon>
        <taxon>Bacteroidota</taxon>
        <taxon>Flavobacteriia</taxon>
        <taxon>Flavobacteriales</taxon>
        <taxon>Weeksellaceae</taxon>
        <taxon>Apibacter</taxon>
    </lineage>
</organism>
<keyword evidence="1" id="KW-0732">Signal</keyword>